<dbReference type="GO" id="GO:0003677">
    <property type="term" value="F:DNA binding"/>
    <property type="evidence" value="ECO:0007669"/>
    <property type="project" value="UniProtKB-KW"/>
</dbReference>
<evidence type="ECO:0000256" key="3">
    <source>
        <dbReference type="ARBA" id="ARBA00023163"/>
    </source>
</evidence>
<dbReference type="RefSeq" id="WP_073186274.1">
    <property type="nucleotide sequence ID" value="NZ_FQZG01000011.1"/>
</dbReference>
<dbReference type="SMART" id="SM00345">
    <property type="entry name" value="HTH_GNTR"/>
    <property type="match status" value="1"/>
</dbReference>
<evidence type="ECO:0000313" key="5">
    <source>
        <dbReference type="EMBL" id="SHI67022.1"/>
    </source>
</evidence>
<dbReference type="Pfam" id="PF00392">
    <property type="entry name" value="GntR"/>
    <property type="match status" value="1"/>
</dbReference>
<dbReference type="SUPFAM" id="SSF46785">
    <property type="entry name" value="Winged helix' DNA-binding domain"/>
    <property type="match status" value="1"/>
</dbReference>
<dbReference type="InterPro" id="IPR000524">
    <property type="entry name" value="Tscrpt_reg_HTH_GntR"/>
</dbReference>
<organism evidence="5 6">
    <name type="scientific">Tessaracoccus bendigoensis DSM 12906</name>
    <dbReference type="NCBI Taxonomy" id="1123357"/>
    <lineage>
        <taxon>Bacteria</taxon>
        <taxon>Bacillati</taxon>
        <taxon>Actinomycetota</taxon>
        <taxon>Actinomycetes</taxon>
        <taxon>Propionibacteriales</taxon>
        <taxon>Propionibacteriaceae</taxon>
        <taxon>Tessaracoccus</taxon>
    </lineage>
</organism>
<dbReference type="PANTHER" id="PTHR38445:SF6">
    <property type="entry name" value="GNTR-FAMILY TRANSCRIPTIONAL REGULATOR"/>
    <property type="match status" value="1"/>
</dbReference>
<evidence type="ECO:0000259" key="4">
    <source>
        <dbReference type="PROSITE" id="PS50949"/>
    </source>
</evidence>
<sequence length="125" mass="13747">MEFDPSSPIWLQLVGEFTRRIAVGTWPPGDRIPGVRELALDLRVNPNTVQRALAELDRQGLSRSERTAGRFVTLDAAAIDQARVDLASEVATEYARRAQGLGMSLDAARELLGAQWRDATEGEQS</sequence>
<dbReference type="CDD" id="cd07377">
    <property type="entry name" value="WHTH_GntR"/>
    <property type="match status" value="1"/>
</dbReference>
<evidence type="ECO:0000313" key="6">
    <source>
        <dbReference type="Proteomes" id="UP000184512"/>
    </source>
</evidence>
<dbReference type="GO" id="GO:0003700">
    <property type="term" value="F:DNA-binding transcription factor activity"/>
    <property type="evidence" value="ECO:0007669"/>
    <property type="project" value="InterPro"/>
</dbReference>
<dbReference type="AlphaFoldDB" id="A0A1M6D165"/>
<gene>
    <name evidence="5" type="ORF">SAMN02745244_00810</name>
</gene>
<keyword evidence="6" id="KW-1185">Reference proteome</keyword>
<keyword evidence="1" id="KW-0805">Transcription regulation</keyword>
<keyword evidence="2 5" id="KW-0238">DNA-binding</keyword>
<feature type="domain" description="HTH gntR-type" evidence="4">
    <location>
        <begin position="7"/>
        <end position="75"/>
    </location>
</feature>
<dbReference type="Proteomes" id="UP000184512">
    <property type="component" value="Unassembled WGS sequence"/>
</dbReference>
<dbReference type="InterPro" id="IPR036390">
    <property type="entry name" value="WH_DNA-bd_sf"/>
</dbReference>
<evidence type="ECO:0000256" key="1">
    <source>
        <dbReference type="ARBA" id="ARBA00023015"/>
    </source>
</evidence>
<dbReference type="InterPro" id="IPR036388">
    <property type="entry name" value="WH-like_DNA-bd_sf"/>
</dbReference>
<name>A0A1M6D165_9ACTN</name>
<proteinExistence type="predicted"/>
<dbReference type="OrthoDB" id="4307011at2"/>
<accession>A0A1M6D165</accession>
<dbReference type="PROSITE" id="PS50949">
    <property type="entry name" value="HTH_GNTR"/>
    <property type="match status" value="1"/>
</dbReference>
<protein>
    <submittedName>
        <fullName evidence="5">DNA-binding transcriptional regulator YhcF, GntR family</fullName>
    </submittedName>
</protein>
<dbReference type="STRING" id="1123357.SAMN02745244_00810"/>
<dbReference type="Gene3D" id="1.10.10.10">
    <property type="entry name" value="Winged helix-like DNA-binding domain superfamily/Winged helix DNA-binding domain"/>
    <property type="match status" value="1"/>
</dbReference>
<dbReference type="EMBL" id="FQZG01000011">
    <property type="protein sequence ID" value="SHI67022.1"/>
    <property type="molecule type" value="Genomic_DNA"/>
</dbReference>
<reference evidence="5 6" key="1">
    <citation type="submission" date="2016-11" db="EMBL/GenBank/DDBJ databases">
        <authorList>
            <person name="Jaros S."/>
            <person name="Januszkiewicz K."/>
            <person name="Wedrychowicz H."/>
        </authorList>
    </citation>
    <scope>NUCLEOTIDE SEQUENCE [LARGE SCALE GENOMIC DNA]</scope>
    <source>
        <strain evidence="5 6">DSM 12906</strain>
    </source>
</reference>
<dbReference type="PANTHER" id="PTHR38445">
    <property type="entry name" value="HTH-TYPE TRANSCRIPTIONAL REPRESSOR YTRA"/>
    <property type="match status" value="1"/>
</dbReference>
<evidence type="ECO:0000256" key="2">
    <source>
        <dbReference type="ARBA" id="ARBA00023125"/>
    </source>
</evidence>
<keyword evidence="3" id="KW-0804">Transcription</keyword>